<keyword evidence="3" id="KW-0547">Nucleotide-binding</keyword>
<gene>
    <name evidence="6" type="ORF">NSCI0253_LOCUS15743</name>
</gene>
<dbReference type="PROSITE" id="PS50067">
    <property type="entry name" value="KINESIN_MOTOR_2"/>
    <property type="match status" value="1"/>
</dbReference>
<feature type="region of interest" description="Disordered" evidence="4">
    <location>
        <begin position="925"/>
        <end position="945"/>
    </location>
</feature>
<name>A0A7S1F2Y7_NOCSC</name>
<evidence type="ECO:0000256" key="1">
    <source>
        <dbReference type="ARBA" id="ARBA00023054"/>
    </source>
</evidence>
<dbReference type="InterPro" id="IPR027640">
    <property type="entry name" value="Kinesin-like_fam"/>
</dbReference>
<dbReference type="SUPFAM" id="SSF52540">
    <property type="entry name" value="P-loop containing nucleoside triphosphate hydrolases"/>
    <property type="match status" value="1"/>
</dbReference>
<evidence type="ECO:0000256" key="2">
    <source>
        <dbReference type="ARBA" id="ARBA00023175"/>
    </source>
</evidence>
<feature type="region of interest" description="Disordered" evidence="4">
    <location>
        <begin position="1091"/>
        <end position="1116"/>
    </location>
</feature>
<evidence type="ECO:0000256" key="4">
    <source>
        <dbReference type="SAM" id="MobiDB-lite"/>
    </source>
</evidence>
<feature type="binding site" evidence="3">
    <location>
        <begin position="134"/>
        <end position="141"/>
    </location>
    <ligand>
        <name>ATP</name>
        <dbReference type="ChEBI" id="CHEBI:30616"/>
    </ligand>
</feature>
<sequence>MHCGLEEMPQRGALDRFSFDAQSVGSPTATDEGRSGARSPGCSDEGRDTIKVCVRIRPANSFESRDAPSVRCIAKDALILNSGSCRDGSDKMMEAKFDWVLSGDATQANVYDVLGRRIVEGCVDGFHGCAFAYGQTGSGKSHTIFGGPLDARGLLPRIAEGLFAELDNGGSEYLVKVSYLEIYNEKVRDLLNPSTTSGVAGGQHSLEVRRHPQVGVFVEGLTHNVAETAEDVMRLVDYGHKMRVVGTTNLNAVSSRSHAVVTLNVERTFGEEVKGVRKVRRAQLHAVDLSGSERMETSGPEIRQKESKEINKSLLALSLTISRLAQQEKHSADPLHIPYRNSKLTYMLSNALMGNCKTVLLACVSPSVEFLHMTESTLRFALSAKKIQTQPVKNEEVHGNLMASLRAEIEMLRQQLSDIGAEQKGDVIERMATAQLLHSQFSSTKEELQAQAAASADQRQQVLLNLGLNSSRLTTAVALGETVSVRGDADPYLVNICDDPLLSGCLVYTIPRGKVIRMGSSPSCAIFIDGLGIQPETCSLVCNDGLIVEITVAEQDNKCTEASSFIGYDRLSGERRRSSASLTKCGARQGRRGSLFKNGVAQVFVENELVVGTRKARNKDKMRIGRAHVFQLFVPQDRQEPQDARITKLVDDLVMDSNGGHMLAKEYAAHLKERIGSERAFSVFSALQEIQPLVDEANDITDELRGGEEHEFVFKAHVLTDVTSVGRDPEIMVALHTTERPDEIDNHGIFVYRSGTSNGACSLTAVWSKSLFLSRLDAMREVYHDVCHREDPWGQTGDLDPWCKFGSGIPYIGGGEGHRPIACTGEDGVEPETEPTDGDSQNEFNISEQLSALEAEQQRMHSELVGQLIALGSELEETRAELLERIPALDLRSRTRMSSTEPSLSLDGFSSWNSGSWSRPLRGLQAPAHMGSSGSSCSARRSESLGWPTKGNWWEWVPSATSSPRGRSPVTSPMSSPMSSPVQESKDLLRGTPSARDSPRWQLRQRSPFDRSNVSPWKTRPRSSNRHITSRCIGQAVFGSSASTTPGHSTMIGTSMSSSAGPPSAAAEELVQVTARAFVRPVVLCAGPGDRTRISRGQQSPVRTVMRLSSEPPKPLPKCIRIESPL</sequence>
<dbReference type="CDD" id="cd00106">
    <property type="entry name" value="KISc"/>
    <property type="match status" value="1"/>
</dbReference>
<feature type="domain" description="Kinesin motor" evidence="5">
    <location>
        <begin position="49"/>
        <end position="387"/>
    </location>
</feature>
<dbReference type="InterPro" id="IPR001752">
    <property type="entry name" value="Kinesin_motor_dom"/>
</dbReference>
<protein>
    <recommendedName>
        <fullName evidence="5">Kinesin motor domain-containing protein</fullName>
    </recommendedName>
</protein>
<dbReference type="Gene3D" id="2.60.200.20">
    <property type="match status" value="1"/>
</dbReference>
<dbReference type="InterPro" id="IPR008984">
    <property type="entry name" value="SMAD_FHA_dom_sf"/>
</dbReference>
<organism evidence="6">
    <name type="scientific">Noctiluca scintillans</name>
    <name type="common">Sea sparkle</name>
    <name type="synonym">Red tide dinoflagellate</name>
    <dbReference type="NCBI Taxonomy" id="2966"/>
    <lineage>
        <taxon>Eukaryota</taxon>
        <taxon>Sar</taxon>
        <taxon>Alveolata</taxon>
        <taxon>Dinophyceae</taxon>
        <taxon>Noctilucales</taxon>
        <taxon>Noctilucaceae</taxon>
        <taxon>Noctiluca</taxon>
    </lineage>
</organism>
<dbReference type="GO" id="GO:0003777">
    <property type="term" value="F:microtubule motor activity"/>
    <property type="evidence" value="ECO:0007669"/>
    <property type="project" value="InterPro"/>
</dbReference>
<accession>A0A7S1F2Y7</accession>
<dbReference type="SUPFAM" id="SSF49879">
    <property type="entry name" value="SMAD/FHA domain"/>
    <property type="match status" value="1"/>
</dbReference>
<dbReference type="AlphaFoldDB" id="A0A7S1F2Y7"/>
<dbReference type="EMBL" id="HBFQ01022397">
    <property type="protein sequence ID" value="CAD8841395.1"/>
    <property type="molecule type" value="Transcribed_RNA"/>
</dbReference>
<reference evidence="6" key="1">
    <citation type="submission" date="2021-01" db="EMBL/GenBank/DDBJ databases">
        <authorList>
            <person name="Corre E."/>
            <person name="Pelletier E."/>
            <person name="Niang G."/>
            <person name="Scheremetjew M."/>
            <person name="Finn R."/>
            <person name="Kale V."/>
            <person name="Holt S."/>
            <person name="Cochrane G."/>
            <person name="Meng A."/>
            <person name="Brown T."/>
            <person name="Cohen L."/>
        </authorList>
    </citation>
    <scope>NUCLEOTIDE SEQUENCE</scope>
</reference>
<evidence type="ECO:0000256" key="3">
    <source>
        <dbReference type="PROSITE-ProRule" id="PRU00283"/>
    </source>
</evidence>
<dbReference type="InterPro" id="IPR027417">
    <property type="entry name" value="P-loop_NTPase"/>
</dbReference>
<evidence type="ECO:0000313" key="6">
    <source>
        <dbReference type="EMBL" id="CAD8841395.1"/>
    </source>
</evidence>
<dbReference type="Pfam" id="PF00225">
    <property type="entry name" value="Kinesin"/>
    <property type="match status" value="1"/>
</dbReference>
<dbReference type="PANTHER" id="PTHR47968:SF75">
    <property type="entry name" value="CENTROMERE-ASSOCIATED PROTEIN E"/>
    <property type="match status" value="1"/>
</dbReference>
<dbReference type="Gene3D" id="3.40.850.10">
    <property type="entry name" value="Kinesin motor domain"/>
    <property type="match status" value="1"/>
</dbReference>
<keyword evidence="3" id="KW-0067">ATP-binding</keyword>
<dbReference type="GO" id="GO:0008017">
    <property type="term" value="F:microtubule binding"/>
    <property type="evidence" value="ECO:0007669"/>
    <property type="project" value="InterPro"/>
</dbReference>
<dbReference type="GO" id="GO:0007018">
    <property type="term" value="P:microtubule-based movement"/>
    <property type="evidence" value="ECO:0007669"/>
    <property type="project" value="InterPro"/>
</dbReference>
<feature type="region of interest" description="Disordered" evidence="4">
    <location>
        <begin position="958"/>
        <end position="1026"/>
    </location>
</feature>
<dbReference type="SMART" id="SM00129">
    <property type="entry name" value="KISc"/>
    <property type="match status" value="1"/>
</dbReference>
<evidence type="ECO:0000259" key="5">
    <source>
        <dbReference type="PROSITE" id="PS50067"/>
    </source>
</evidence>
<dbReference type="GO" id="GO:0005524">
    <property type="term" value="F:ATP binding"/>
    <property type="evidence" value="ECO:0007669"/>
    <property type="project" value="UniProtKB-UniRule"/>
</dbReference>
<keyword evidence="1" id="KW-0175">Coiled coil</keyword>
<keyword evidence="2 3" id="KW-0505">Motor protein</keyword>
<proteinExistence type="inferred from homology"/>
<feature type="compositionally biased region" description="Low complexity" evidence="4">
    <location>
        <begin position="968"/>
        <end position="982"/>
    </location>
</feature>
<dbReference type="PANTHER" id="PTHR47968">
    <property type="entry name" value="CENTROMERE PROTEIN E"/>
    <property type="match status" value="1"/>
</dbReference>
<dbReference type="InterPro" id="IPR036961">
    <property type="entry name" value="Kinesin_motor_dom_sf"/>
</dbReference>
<dbReference type="PRINTS" id="PR00380">
    <property type="entry name" value="KINESINHEAVY"/>
</dbReference>
<comment type="similarity">
    <text evidence="3">Belongs to the TRAFAC class myosin-kinesin ATPase superfamily. Kinesin family.</text>
</comment>
<feature type="region of interest" description="Disordered" evidence="4">
    <location>
        <begin position="22"/>
        <end position="45"/>
    </location>
</feature>